<keyword evidence="1" id="KW-0378">Hydrolase</keyword>
<gene>
    <name evidence="1" type="ORF">WKI58_11815</name>
</gene>
<keyword evidence="2" id="KW-1185">Reference proteome</keyword>
<name>A0ACC6QFU8_9ACTN</name>
<comment type="caution">
    <text evidence="1">The sequence shown here is derived from an EMBL/GenBank/DDBJ whole genome shotgun (WGS) entry which is preliminary data.</text>
</comment>
<reference evidence="1" key="1">
    <citation type="submission" date="2024-03" db="EMBL/GenBank/DDBJ databases">
        <title>Novel Streptomyces species of biotechnological and ecological value are a feature of Machair soil.</title>
        <authorList>
            <person name="Prole J.R."/>
            <person name="Goodfellow M."/>
            <person name="Allenby N."/>
            <person name="Ward A.C."/>
        </authorList>
    </citation>
    <scope>NUCLEOTIDE SEQUENCE</scope>
    <source>
        <strain evidence="1">MS1.AVA.4</strain>
    </source>
</reference>
<accession>A0ACC6QFU8</accession>
<proteinExistence type="predicted"/>
<protein>
    <submittedName>
        <fullName evidence="1">Uma2 family endonuclease</fullName>
    </submittedName>
</protein>
<keyword evidence="1" id="KW-0255">Endonuclease</keyword>
<dbReference type="Proteomes" id="UP001375539">
    <property type="component" value="Unassembled WGS sequence"/>
</dbReference>
<keyword evidence="1" id="KW-0540">Nuclease</keyword>
<sequence>MLERPTTIEAADGPPPFQAMCQTLLTMEVPDGYRAEIVGGNIVMSPWSRGFYLPVMRSIRAQLEPHARKDHVVDHAPFLFTFPGEERAYGPDIYAAAASAFRTDARHLDGEALSFACELTSPATRLVDWQDKAPVYGRAGVPVYLLIDMEEAAATVFWSPSEKGYLSRTTVPFGGKLEIPDPFGCELDTSGFEVPSRTTTES</sequence>
<evidence type="ECO:0000313" key="2">
    <source>
        <dbReference type="Proteomes" id="UP001375539"/>
    </source>
</evidence>
<organism evidence="1 2">
    <name type="scientific">Streptomyces pratisoli</name>
    <dbReference type="NCBI Taxonomy" id="3139917"/>
    <lineage>
        <taxon>Bacteria</taxon>
        <taxon>Bacillati</taxon>
        <taxon>Actinomycetota</taxon>
        <taxon>Actinomycetes</taxon>
        <taxon>Kitasatosporales</taxon>
        <taxon>Streptomycetaceae</taxon>
        <taxon>Streptomyces</taxon>
    </lineage>
</organism>
<evidence type="ECO:0000313" key="1">
    <source>
        <dbReference type="EMBL" id="MEJ8657201.1"/>
    </source>
</evidence>
<dbReference type="EMBL" id="JBBKAI010000002">
    <property type="protein sequence ID" value="MEJ8657201.1"/>
    <property type="molecule type" value="Genomic_DNA"/>
</dbReference>